<proteinExistence type="predicted"/>
<keyword evidence="3" id="KW-1185">Reference proteome</keyword>
<evidence type="ECO:0000313" key="3">
    <source>
        <dbReference type="Proteomes" id="UP001054902"/>
    </source>
</evidence>
<reference evidence="2 3" key="1">
    <citation type="journal article" date="2021" name="Sci. Rep.">
        <title>The genome of the diatom Chaetoceros tenuissimus carries an ancient integrated fragment of an extant virus.</title>
        <authorList>
            <person name="Hongo Y."/>
            <person name="Kimura K."/>
            <person name="Takaki Y."/>
            <person name="Yoshida Y."/>
            <person name="Baba S."/>
            <person name="Kobayashi G."/>
            <person name="Nagasaki K."/>
            <person name="Hano T."/>
            <person name="Tomaru Y."/>
        </authorList>
    </citation>
    <scope>NUCLEOTIDE SEQUENCE [LARGE SCALE GENOMIC DNA]</scope>
    <source>
        <strain evidence="2 3">NIES-3715</strain>
    </source>
</reference>
<evidence type="ECO:0000256" key="1">
    <source>
        <dbReference type="SAM" id="Coils"/>
    </source>
</evidence>
<feature type="coiled-coil region" evidence="1">
    <location>
        <begin position="116"/>
        <end position="143"/>
    </location>
</feature>
<accession>A0AAD3H8B7</accession>
<evidence type="ECO:0008006" key="4">
    <source>
        <dbReference type="Google" id="ProtNLM"/>
    </source>
</evidence>
<dbReference type="Proteomes" id="UP001054902">
    <property type="component" value="Unassembled WGS sequence"/>
</dbReference>
<organism evidence="2 3">
    <name type="scientific">Chaetoceros tenuissimus</name>
    <dbReference type="NCBI Taxonomy" id="426638"/>
    <lineage>
        <taxon>Eukaryota</taxon>
        <taxon>Sar</taxon>
        <taxon>Stramenopiles</taxon>
        <taxon>Ochrophyta</taxon>
        <taxon>Bacillariophyta</taxon>
        <taxon>Coscinodiscophyceae</taxon>
        <taxon>Chaetocerotophycidae</taxon>
        <taxon>Chaetocerotales</taxon>
        <taxon>Chaetocerotaceae</taxon>
        <taxon>Chaetoceros</taxon>
    </lineage>
</organism>
<dbReference type="EMBL" id="BLLK01000047">
    <property type="protein sequence ID" value="GFH54362.1"/>
    <property type="molecule type" value="Genomic_DNA"/>
</dbReference>
<name>A0AAD3H8B7_9STRA</name>
<dbReference type="AlphaFoldDB" id="A0AAD3H8B7"/>
<evidence type="ECO:0000313" key="2">
    <source>
        <dbReference type="EMBL" id="GFH54362.1"/>
    </source>
</evidence>
<protein>
    <recommendedName>
        <fullName evidence="4">ParB/Sulfiredoxin domain-containing protein</fullName>
    </recommendedName>
</protein>
<comment type="caution">
    <text evidence="2">The sequence shown here is derived from an EMBL/GenBank/DDBJ whole genome shotgun (WGS) entry which is preliminary data.</text>
</comment>
<gene>
    <name evidence="2" type="ORF">CTEN210_10838</name>
</gene>
<keyword evidence="1" id="KW-0175">Coiled coil</keyword>
<sequence>MLKNTRQFSSATSIFKNLKLKIASSLTSSLSSTDRTKLLQSLNINVDEEGHRELKAQKDELEKKGAVPDKSIGEAVAAAVAKEAAKNKELSQKKIDEIWKRAEEATTERLKNDLLIKERKLAMKRWEMELEEEKNRLAREKDQSHTGNVNALPINDHPILGKAIVDLGYKRVHLVSAKCLSSIPIWEKQRVYRHDRAKEMAADKMKSLSLGLPGVIAIHETNDGDLSILDGQHRVGMMTILQELIQKKGDEEESNLLDLTQILVEVFPMSFSPHYTSEGHHAKDIFTEINKAEPVAVLDLPGVAKGRTVERKIINQASSELQQSFPEMFKPSQRCRVPHVNVDNLRDAIFGAGIIQKHGIKNKSALIKYLLDRNEELGDLYRSKDSFPRISATALKKARTHGFFLGMDSSWLYK</sequence>